<accession>A0ABV7L278</accession>
<name>A0ABV7L278_9PROT</name>
<evidence type="ECO:0000313" key="3">
    <source>
        <dbReference type="Proteomes" id="UP001595528"/>
    </source>
</evidence>
<keyword evidence="1" id="KW-0472">Membrane</keyword>
<evidence type="ECO:0000256" key="1">
    <source>
        <dbReference type="SAM" id="Phobius"/>
    </source>
</evidence>
<keyword evidence="1" id="KW-1133">Transmembrane helix</keyword>
<evidence type="ECO:0000313" key="2">
    <source>
        <dbReference type="EMBL" id="MFC3228773.1"/>
    </source>
</evidence>
<dbReference type="EMBL" id="JBHRTR010000028">
    <property type="protein sequence ID" value="MFC3228773.1"/>
    <property type="molecule type" value="Genomic_DNA"/>
</dbReference>
<proteinExistence type="predicted"/>
<keyword evidence="1" id="KW-0812">Transmembrane</keyword>
<reference evidence="3" key="1">
    <citation type="journal article" date="2019" name="Int. J. Syst. Evol. Microbiol.">
        <title>The Global Catalogue of Microorganisms (GCM) 10K type strain sequencing project: providing services to taxonomists for standard genome sequencing and annotation.</title>
        <authorList>
            <consortium name="The Broad Institute Genomics Platform"/>
            <consortium name="The Broad Institute Genome Sequencing Center for Infectious Disease"/>
            <person name="Wu L."/>
            <person name="Ma J."/>
        </authorList>
    </citation>
    <scope>NUCLEOTIDE SEQUENCE [LARGE SCALE GENOMIC DNA]</scope>
    <source>
        <strain evidence="3">KCTC 42964</strain>
    </source>
</reference>
<feature type="transmembrane region" description="Helical" evidence="1">
    <location>
        <begin position="20"/>
        <end position="45"/>
    </location>
</feature>
<organism evidence="2 3">
    <name type="scientific">Marinibaculum pumilum</name>
    <dbReference type="NCBI Taxonomy" id="1766165"/>
    <lineage>
        <taxon>Bacteria</taxon>
        <taxon>Pseudomonadati</taxon>
        <taxon>Pseudomonadota</taxon>
        <taxon>Alphaproteobacteria</taxon>
        <taxon>Rhodospirillales</taxon>
        <taxon>Rhodospirillaceae</taxon>
        <taxon>Marinibaculum</taxon>
    </lineage>
</organism>
<comment type="caution">
    <text evidence="2">The sequence shown here is derived from an EMBL/GenBank/DDBJ whole genome shotgun (WGS) entry which is preliminary data.</text>
</comment>
<keyword evidence="3" id="KW-1185">Reference proteome</keyword>
<dbReference type="Proteomes" id="UP001595528">
    <property type="component" value="Unassembled WGS sequence"/>
</dbReference>
<protein>
    <submittedName>
        <fullName evidence="2">Uncharacterized protein</fullName>
    </submittedName>
</protein>
<sequence length="48" mass="5106">MSEASKLDMFEMGVNAGRDLAWADAVAWILATGVVAFLAGFLLAWGTM</sequence>
<dbReference type="RefSeq" id="WP_379902205.1">
    <property type="nucleotide sequence ID" value="NZ_JBHRTR010000028.1"/>
</dbReference>
<gene>
    <name evidence="2" type="ORF">ACFOGJ_16130</name>
</gene>